<feature type="region of interest" description="Disordered" evidence="1">
    <location>
        <begin position="24"/>
        <end position="95"/>
    </location>
</feature>
<dbReference type="AlphaFoldDB" id="A0A9E8RZS9"/>
<evidence type="ECO:0000313" key="4">
    <source>
        <dbReference type="Proteomes" id="UP001164726"/>
    </source>
</evidence>
<reference evidence="3" key="1">
    <citation type="submission" date="2022-09" db="EMBL/GenBank/DDBJ databases">
        <title>Complete Genomes of Fervidibacillus albus and Fervidibacillus halotolerans isolated from tidal flat sediments.</title>
        <authorList>
            <person name="Kwon K.K."/>
            <person name="Yang S.-H."/>
            <person name="Park M.J."/>
            <person name="Oh H.-M."/>
        </authorList>
    </citation>
    <scope>NUCLEOTIDE SEQUENCE</scope>
    <source>
        <strain evidence="3">MEBiC13594</strain>
    </source>
</reference>
<gene>
    <name evidence="3" type="ORF">OE105_04985</name>
</gene>
<sequence>MKKIGLIGFVAFLLLFLSVGCQSTKSADQMDEPTNKVEEKSTTEKETAKDENEQVEEKEQKAENEEEVKEDESVVEKEGTEEKQQEQEQTLNLEEETVDGITLKITEIQEYIPETIQASKDRFISIKMEITNEREETVELSSLRHFSLLVVDQPQDLAYIEGVSELATEVPAGKTVTKQIVYDCVNTDEYQFIFQLTEDHPVSWTFSVDKKG</sequence>
<feature type="signal peptide" evidence="2">
    <location>
        <begin position="1"/>
        <end position="21"/>
    </location>
</feature>
<feature type="chain" id="PRO_5038638500" description="DUF4352 domain-containing protein" evidence="2">
    <location>
        <begin position="22"/>
        <end position="212"/>
    </location>
</feature>
<dbReference type="PROSITE" id="PS51257">
    <property type="entry name" value="PROKAR_LIPOPROTEIN"/>
    <property type="match status" value="1"/>
</dbReference>
<keyword evidence="2" id="KW-0732">Signal</keyword>
<dbReference type="RefSeq" id="WP_275421638.1">
    <property type="nucleotide sequence ID" value="NZ_CP106877.1"/>
</dbReference>
<evidence type="ECO:0000313" key="3">
    <source>
        <dbReference type="EMBL" id="WAA13469.1"/>
    </source>
</evidence>
<organism evidence="3 4">
    <name type="scientific">Fervidibacillus halotolerans</name>
    <dbReference type="NCBI Taxonomy" id="2980027"/>
    <lineage>
        <taxon>Bacteria</taxon>
        <taxon>Bacillati</taxon>
        <taxon>Bacillota</taxon>
        <taxon>Bacilli</taxon>
        <taxon>Bacillales</taxon>
        <taxon>Bacillaceae</taxon>
        <taxon>Fervidibacillus</taxon>
    </lineage>
</organism>
<dbReference type="EMBL" id="CP106877">
    <property type="protein sequence ID" value="WAA13469.1"/>
    <property type="molecule type" value="Genomic_DNA"/>
</dbReference>
<feature type="compositionally biased region" description="Basic and acidic residues" evidence="1">
    <location>
        <begin position="71"/>
        <end position="86"/>
    </location>
</feature>
<accession>A0A9E8RZS9</accession>
<protein>
    <recommendedName>
        <fullName evidence="5">DUF4352 domain-containing protein</fullName>
    </recommendedName>
</protein>
<dbReference type="KEGG" id="fhl:OE105_04985"/>
<feature type="compositionally biased region" description="Basic and acidic residues" evidence="1">
    <location>
        <begin position="33"/>
        <end position="63"/>
    </location>
</feature>
<evidence type="ECO:0000256" key="2">
    <source>
        <dbReference type="SAM" id="SignalP"/>
    </source>
</evidence>
<evidence type="ECO:0008006" key="5">
    <source>
        <dbReference type="Google" id="ProtNLM"/>
    </source>
</evidence>
<keyword evidence="4" id="KW-1185">Reference proteome</keyword>
<dbReference type="Proteomes" id="UP001164726">
    <property type="component" value="Chromosome"/>
</dbReference>
<evidence type="ECO:0000256" key="1">
    <source>
        <dbReference type="SAM" id="MobiDB-lite"/>
    </source>
</evidence>
<name>A0A9E8RZS9_9BACI</name>
<proteinExistence type="predicted"/>